<dbReference type="GeneID" id="3864451"/>
<evidence type="ECO:0000313" key="1">
    <source>
        <dbReference type="EMBL" id="CAI73938.1"/>
    </source>
</evidence>
<sequence length="172" mass="19760">MFSFGSLKTHFSVFNHQLSLPLYLRSKIFAQYSGGYRAISTSFNHFRSINSPPFGVKRHFTTGFFPKLGIFNSNLASKNQTQCVGLVFSIESKNHFSTSGEGRVTWEDHEEIASLLYTEFKSTNPLTVRFTDLHEMVEDVVRKHHFCEISGECSEGALEQIQMTWLELYEQD</sequence>
<dbReference type="GO" id="GO:0016226">
    <property type="term" value="P:iron-sulfur cluster assembly"/>
    <property type="evidence" value="ECO:0007669"/>
    <property type="project" value="InterPro"/>
</dbReference>
<dbReference type="GO" id="GO:0008198">
    <property type="term" value="F:ferrous iron binding"/>
    <property type="evidence" value="ECO:0007669"/>
    <property type="project" value="TreeGrafter"/>
</dbReference>
<organism evidence="1 2">
    <name type="scientific">Theileria annulata</name>
    <dbReference type="NCBI Taxonomy" id="5874"/>
    <lineage>
        <taxon>Eukaryota</taxon>
        <taxon>Sar</taxon>
        <taxon>Alveolata</taxon>
        <taxon>Apicomplexa</taxon>
        <taxon>Aconoidasida</taxon>
        <taxon>Piroplasmida</taxon>
        <taxon>Theileriidae</taxon>
        <taxon>Theileria</taxon>
    </lineage>
</organism>
<proteinExistence type="predicted"/>
<evidence type="ECO:0000313" key="2">
    <source>
        <dbReference type="Proteomes" id="UP000001950"/>
    </source>
</evidence>
<dbReference type="PANTHER" id="PTHR37532">
    <property type="entry name" value="PROTEIN ISCX"/>
    <property type="match status" value="1"/>
</dbReference>
<name>Q4UG51_THEAN</name>
<dbReference type="AlphaFoldDB" id="Q4UG51"/>
<protein>
    <recommendedName>
        <fullName evidence="3">Iron-sulfur cluster assembly protein</fullName>
    </recommendedName>
</protein>
<dbReference type="eggNOG" id="ENOG502QWVC">
    <property type="taxonomic scope" value="Eukaryota"/>
</dbReference>
<dbReference type="Proteomes" id="UP000001950">
    <property type="component" value="Chromosome 1"/>
</dbReference>
<accession>Q4UG51</accession>
<dbReference type="KEGG" id="tan:TA20030"/>
<dbReference type="InterPro" id="IPR036762">
    <property type="entry name" value="IscX-like_sf"/>
</dbReference>
<dbReference type="PANTHER" id="PTHR37532:SF1">
    <property type="entry name" value="PROTEIN ISCX"/>
    <property type="match status" value="1"/>
</dbReference>
<dbReference type="InterPro" id="IPR007479">
    <property type="entry name" value="ISC_FeS_clus_asmbl_IscsX"/>
</dbReference>
<gene>
    <name evidence="1" type="ORF">TA20030</name>
</gene>
<dbReference type="RefSeq" id="XP_954615.1">
    <property type="nucleotide sequence ID" value="XM_949522.1"/>
</dbReference>
<dbReference type="Gene3D" id="1.10.10.600">
    <property type="entry name" value="IscX-like"/>
    <property type="match status" value="1"/>
</dbReference>
<dbReference type="SUPFAM" id="SSF140319">
    <property type="entry name" value="IscX-like"/>
    <property type="match status" value="1"/>
</dbReference>
<keyword evidence="2" id="KW-1185">Reference proteome</keyword>
<dbReference type="OrthoDB" id="373638at2759"/>
<dbReference type="Pfam" id="PF04384">
    <property type="entry name" value="Fe-S_assembly"/>
    <property type="match status" value="1"/>
</dbReference>
<reference evidence="1 2" key="1">
    <citation type="journal article" date="2005" name="Science">
        <title>Genome of the host-cell transforming parasite Theileria annulata compared with T. parva.</title>
        <authorList>
            <person name="Pain A."/>
            <person name="Renauld H."/>
            <person name="Berriman M."/>
            <person name="Murphy L."/>
            <person name="Yeats C.A."/>
            <person name="Weir W."/>
            <person name="Kerhornou A."/>
            <person name="Aslett M."/>
            <person name="Bishop R."/>
            <person name="Bouchier C."/>
            <person name="Cochet M."/>
            <person name="Coulson R.M.R."/>
            <person name="Cronin A."/>
            <person name="de Villiers E.P."/>
            <person name="Fraser A."/>
            <person name="Fosker N."/>
            <person name="Gardner M."/>
            <person name="Goble A."/>
            <person name="Griffiths-Jones S."/>
            <person name="Harris D.E."/>
            <person name="Katzer F."/>
            <person name="Larke N."/>
            <person name="Lord A."/>
            <person name="Maser P."/>
            <person name="McKellar S."/>
            <person name="Mooney P."/>
            <person name="Morton F."/>
            <person name="Nene V."/>
            <person name="O'Neil S."/>
            <person name="Price C."/>
            <person name="Quail M.A."/>
            <person name="Rabbinowitsch E."/>
            <person name="Rawlings N.D."/>
            <person name="Rutter S."/>
            <person name="Saunders D."/>
            <person name="Seeger K."/>
            <person name="Shah T."/>
            <person name="Squares R."/>
            <person name="Squares S."/>
            <person name="Tivey A."/>
            <person name="Walker A.R."/>
            <person name="Woodward J."/>
            <person name="Dobbelaere D.A.E."/>
            <person name="Langsley G."/>
            <person name="Rajandream M.A."/>
            <person name="McKeever D."/>
            <person name="Shiels B."/>
            <person name="Tait A."/>
            <person name="Barrell B.G."/>
            <person name="Hall N."/>
        </authorList>
    </citation>
    <scope>NUCLEOTIDE SEQUENCE [LARGE SCALE GENOMIC DNA]</scope>
    <source>
        <strain evidence="2">Ankara</strain>
    </source>
</reference>
<dbReference type="VEuPathDB" id="PiroplasmaDB:TA20030"/>
<dbReference type="NCBIfam" id="TIGR03412">
    <property type="entry name" value="iscX_yfhJ"/>
    <property type="match status" value="1"/>
</dbReference>
<dbReference type="EMBL" id="CR940347">
    <property type="protein sequence ID" value="CAI73938.1"/>
    <property type="molecule type" value="Genomic_DNA"/>
</dbReference>
<evidence type="ECO:0008006" key="3">
    <source>
        <dbReference type="Google" id="ProtNLM"/>
    </source>
</evidence>
<dbReference type="InParanoid" id="Q4UG51"/>
<dbReference type="OMA" id="HHFCEIS"/>